<dbReference type="AlphaFoldDB" id="A0A0K2UYC4"/>
<accession>A0A0K2UYC4</accession>
<proteinExistence type="predicted"/>
<protein>
    <submittedName>
        <fullName evidence="1">Uncharacterized protein</fullName>
    </submittedName>
</protein>
<evidence type="ECO:0000313" key="1">
    <source>
        <dbReference type="EMBL" id="CDW43274.1"/>
    </source>
</evidence>
<dbReference type="EMBL" id="HACA01025913">
    <property type="protein sequence ID" value="CDW43274.1"/>
    <property type="molecule type" value="Transcribed_RNA"/>
</dbReference>
<reference evidence="1" key="1">
    <citation type="submission" date="2014-05" db="EMBL/GenBank/DDBJ databases">
        <authorList>
            <person name="Chronopoulou M."/>
        </authorList>
    </citation>
    <scope>NUCLEOTIDE SEQUENCE</scope>
    <source>
        <tissue evidence="1">Whole organism</tissue>
    </source>
</reference>
<sequence>MSHSTSQPLGCAGELIGFKAV</sequence>
<organism evidence="1">
    <name type="scientific">Lepeophtheirus salmonis</name>
    <name type="common">Salmon louse</name>
    <name type="synonym">Caligus salmonis</name>
    <dbReference type="NCBI Taxonomy" id="72036"/>
    <lineage>
        <taxon>Eukaryota</taxon>
        <taxon>Metazoa</taxon>
        <taxon>Ecdysozoa</taxon>
        <taxon>Arthropoda</taxon>
        <taxon>Crustacea</taxon>
        <taxon>Multicrustacea</taxon>
        <taxon>Hexanauplia</taxon>
        <taxon>Copepoda</taxon>
        <taxon>Siphonostomatoida</taxon>
        <taxon>Caligidae</taxon>
        <taxon>Lepeophtheirus</taxon>
    </lineage>
</organism>
<name>A0A0K2UYC4_LEPSM</name>